<comment type="caution">
    <text evidence="6">The sequence shown here is derived from an EMBL/GenBank/DDBJ whole genome shotgun (WGS) entry which is preliminary data.</text>
</comment>
<dbReference type="EMBL" id="AJWJ01000115">
    <property type="protein sequence ID" value="KAF2075079.1"/>
    <property type="molecule type" value="Genomic_DNA"/>
</dbReference>
<accession>A0A8J4PY58</accession>
<evidence type="ECO:0000259" key="5">
    <source>
        <dbReference type="Pfam" id="PF08623"/>
    </source>
</evidence>
<organism evidence="6 7">
    <name type="scientific">Polysphondylium violaceum</name>
    <dbReference type="NCBI Taxonomy" id="133409"/>
    <lineage>
        <taxon>Eukaryota</taxon>
        <taxon>Amoebozoa</taxon>
        <taxon>Evosea</taxon>
        <taxon>Eumycetozoa</taxon>
        <taxon>Dictyostelia</taxon>
        <taxon>Dictyosteliales</taxon>
        <taxon>Dictyosteliaceae</taxon>
        <taxon>Polysphondylium</taxon>
    </lineage>
</organism>
<evidence type="ECO:0000256" key="3">
    <source>
        <dbReference type="ARBA" id="ARBA00022786"/>
    </source>
</evidence>
<feature type="region of interest" description="Disordered" evidence="4">
    <location>
        <begin position="316"/>
        <end position="347"/>
    </location>
</feature>
<evidence type="ECO:0000256" key="4">
    <source>
        <dbReference type="SAM" id="MobiDB-lite"/>
    </source>
</evidence>
<dbReference type="Pfam" id="PF08623">
    <property type="entry name" value="TIP120"/>
    <property type="match status" value="1"/>
</dbReference>
<dbReference type="InterPro" id="IPR013932">
    <property type="entry name" value="TATA-bd_TIP120"/>
</dbReference>
<dbReference type="Gene3D" id="1.25.10.10">
    <property type="entry name" value="Leucine-rich Repeat Variant"/>
    <property type="match status" value="1"/>
</dbReference>
<comment type="similarity">
    <text evidence="1">Belongs to the CAND family.</text>
</comment>
<keyword evidence="2" id="KW-0677">Repeat</keyword>
<dbReference type="GO" id="GO:0010265">
    <property type="term" value="P:SCF complex assembly"/>
    <property type="evidence" value="ECO:0007669"/>
    <property type="project" value="InterPro"/>
</dbReference>
<gene>
    <name evidence="6" type="ORF">CYY_003599</name>
</gene>
<dbReference type="SUPFAM" id="SSF48371">
    <property type="entry name" value="ARM repeat"/>
    <property type="match status" value="1"/>
</dbReference>
<evidence type="ECO:0000313" key="6">
    <source>
        <dbReference type="EMBL" id="KAF2075079.1"/>
    </source>
</evidence>
<dbReference type="Pfam" id="PF25782">
    <property type="entry name" value="TPR_CAND1"/>
    <property type="match status" value="1"/>
</dbReference>
<keyword evidence="7" id="KW-1185">Reference proteome</keyword>
<evidence type="ECO:0000256" key="2">
    <source>
        <dbReference type="ARBA" id="ARBA00022737"/>
    </source>
</evidence>
<dbReference type="OrthoDB" id="6260732at2759"/>
<dbReference type="PANTHER" id="PTHR12696">
    <property type="entry name" value="TIP120"/>
    <property type="match status" value="1"/>
</dbReference>
<keyword evidence="3" id="KW-0833">Ubl conjugation pathway</keyword>
<dbReference type="AlphaFoldDB" id="A0A8J4PY58"/>
<sequence>MSFFLGQILEKMGNRDKDIRFMATHDLANELEKEGFKMDPMFENKIVTKLLTLTDDSANNVQENVVKCLGLLIKKVKDTQALEIVNTLSDNILNSDSNKEELIEISGIGLKTIILNLPAESSPISNLIIKNLVPKLSTGIDNAKYNEKNEIKMSCLDILNDLLQKYGSSMVSDLENIQKIVLPKLSASRPAIRKRAIACLANVAAPAPDALFGSLVDYIIKSIEEAKKADIISTLVQCIASICKSSGYRLGKFLPKIVPHVASYCDNEKFEQNEELRENCLNCFEALVEQCPKDITPYLGQVIQLCVKYIKFDPNYEDEDDQDEEQDMDTEDDEEQEEDDEEADISDDDDISWKVRRSASKTLCAIILTRPELFIDLLTNVAPVLYARFKEREENVRLDIFATYVLLLKQFNRKQVDAKAKQILVDQVPKLVSSISKSLVDRSIRTRVGAFSLLKELIIVSPGALTNHVQQLMSGLSLCLGEKNNNSNLKIEALVFLKLLFASHPAKAFQPSCAVLADHIIKCIMDPYNRISSEALRVCQEFINVLNAVKADVDYKPIIDQLYEATFSQLKAQDIDQEVKESAISCMGSLITYFGDYLEAKIQPTLKILLERLDNEITRVVSVKVLTKIINSDIKIDVSSIIEKAIELLSTFLRKNNRILKQSSLVALNSIVKQIPNSLTNIKILPTIISEVCQLINEADLQLTHLSFNFIQQLLKANPKAASSVKDQFFPPTLVLLKSSLLQGVALESLLSLFGTVVQLNESGMKFDELLKLLIDTANQIKQPVTRQSYISISQCIAVITVQTTEAQRNSTVQNLIGNLSNANESLVLLSLSCLGEIGRRIDIHQNSTLLNAVYHTFDANNEEIKQVAALCLGDIAVCALAAYLPFILEQISSQPKKQYLLLHSLRETILKLSSTESGIKIIIPFLPQIVPLLFANCVNEEEGTRNIVAECLGKLSMIQPNDIIPKLIEKINASSPLERSTVVTSIKFSIMENKDLVDQHLAQHIDKFLTLLNDDNLIVKRSALLSLNYIAHNKPALIRGNLATYLPILYNNAKIKPELIREVDLGPFKHKVDDGIEIRKTAFECMYTLLDTSIDKIDVPAFINSLCDGLKDTQYDIKLLCHLMIIRLASCNGPALLEGLPQLIDPLKAILMTKVSETAVKQQIERNEECVRSALRAIAAIANIPNSESIAKFEEFLKSTIKTSALAAQYNSILAEEPNQADKMELLKKKKKNNKSKILLFF</sequence>
<dbReference type="InterPro" id="IPR011989">
    <property type="entry name" value="ARM-like"/>
</dbReference>
<protein>
    <recommendedName>
        <fullName evidence="5">TATA-binding protein interacting (TIP20) domain-containing protein</fullName>
    </recommendedName>
</protein>
<evidence type="ECO:0000256" key="1">
    <source>
        <dbReference type="ARBA" id="ARBA00007657"/>
    </source>
</evidence>
<proteinExistence type="inferred from homology"/>
<evidence type="ECO:0000313" key="7">
    <source>
        <dbReference type="Proteomes" id="UP000695562"/>
    </source>
</evidence>
<name>A0A8J4PY58_9MYCE</name>
<dbReference type="InterPro" id="IPR016024">
    <property type="entry name" value="ARM-type_fold"/>
</dbReference>
<feature type="domain" description="TATA-binding protein interacting (TIP20)" evidence="5">
    <location>
        <begin position="1038"/>
        <end position="1200"/>
    </location>
</feature>
<dbReference type="Proteomes" id="UP000695562">
    <property type="component" value="Unassembled WGS sequence"/>
</dbReference>
<reference evidence="6" key="1">
    <citation type="submission" date="2020-01" db="EMBL/GenBank/DDBJ databases">
        <title>Development of genomics and gene disruption for Polysphondylium violaceum indicates a role for the polyketide synthase stlB in stalk morphogenesis.</title>
        <authorList>
            <person name="Narita B."/>
            <person name="Kawabe Y."/>
            <person name="Kin K."/>
            <person name="Saito T."/>
            <person name="Gibbs R."/>
            <person name="Kuspa A."/>
            <person name="Muzny D."/>
            <person name="Queller D."/>
            <person name="Richards S."/>
            <person name="Strassman J."/>
            <person name="Sucgang R."/>
            <person name="Worley K."/>
            <person name="Schaap P."/>
        </authorList>
    </citation>
    <scope>NUCLEOTIDE SEQUENCE</scope>
    <source>
        <strain evidence="6">QSvi11</strain>
    </source>
</reference>
<dbReference type="InterPro" id="IPR039852">
    <property type="entry name" value="CAND1/CAND2"/>
</dbReference>